<dbReference type="Proteomes" id="UP001060215">
    <property type="component" value="Chromosome 12"/>
</dbReference>
<protein>
    <submittedName>
        <fullName evidence="1">Uncharacterized protein</fullName>
    </submittedName>
</protein>
<gene>
    <name evidence="1" type="ORF">LOK49_LG11G02292</name>
</gene>
<evidence type="ECO:0000313" key="2">
    <source>
        <dbReference type="Proteomes" id="UP001060215"/>
    </source>
</evidence>
<evidence type="ECO:0000313" key="1">
    <source>
        <dbReference type="EMBL" id="KAI7995877.1"/>
    </source>
</evidence>
<dbReference type="EMBL" id="CM045769">
    <property type="protein sequence ID" value="KAI7995877.1"/>
    <property type="molecule type" value="Genomic_DNA"/>
</dbReference>
<sequence>MGINRARPNVKYLGLPTVWGRSKAAAYGYLLEKMAAKMQGWKNHLLSHAGREARNDLVFNSVPVNPSDTLQRIHHGWHEYFLQEGDGTRVALADDSVAVGTASGWTPPREGTVKVNCDASFHRASAKASAAAIMRDAQGQFLDGIVTSFFSASTLHAEAVAVRLACRLVQMYGLSLADIENDNQELIHLCVSETVPPWEIMAIVADIRSFARDRD</sequence>
<accession>A0ACC0G457</accession>
<name>A0ACC0G457_9ERIC</name>
<organism evidence="1 2">
    <name type="scientific">Camellia lanceoleosa</name>
    <dbReference type="NCBI Taxonomy" id="1840588"/>
    <lineage>
        <taxon>Eukaryota</taxon>
        <taxon>Viridiplantae</taxon>
        <taxon>Streptophyta</taxon>
        <taxon>Embryophyta</taxon>
        <taxon>Tracheophyta</taxon>
        <taxon>Spermatophyta</taxon>
        <taxon>Magnoliopsida</taxon>
        <taxon>eudicotyledons</taxon>
        <taxon>Gunneridae</taxon>
        <taxon>Pentapetalae</taxon>
        <taxon>asterids</taxon>
        <taxon>Ericales</taxon>
        <taxon>Theaceae</taxon>
        <taxon>Camellia</taxon>
    </lineage>
</organism>
<reference evidence="1 2" key="1">
    <citation type="journal article" date="2022" name="Plant J.">
        <title>Chromosome-level genome of Camellia lanceoleosa provides a valuable resource for understanding genome evolution and self-incompatibility.</title>
        <authorList>
            <person name="Gong W."/>
            <person name="Xiao S."/>
            <person name="Wang L."/>
            <person name="Liao Z."/>
            <person name="Chang Y."/>
            <person name="Mo W."/>
            <person name="Hu G."/>
            <person name="Li W."/>
            <person name="Zhao G."/>
            <person name="Zhu H."/>
            <person name="Hu X."/>
            <person name="Ji K."/>
            <person name="Xiang X."/>
            <person name="Song Q."/>
            <person name="Yuan D."/>
            <person name="Jin S."/>
            <person name="Zhang L."/>
        </authorList>
    </citation>
    <scope>NUCLEOTIDE SEQUENCE [LARGE SCALE GENOMIC DNA]</scope>
    <source>
        <strain evidence="1">SQ_2022a</strain>
    </source>
</reference>
<comment type="caution">
    <text evidence="1">The sequence shown here is derived from an EMBL/GenBank/DDBJ whole genome shotgun (WGS) entry which is preliminary data.</text>
</comment>
<keyword evidence="2" id="KW-1185">Reference proteome</keyword>
<proteinExistence type="predicted"/>